<keyword evidence="8" id="KW-1185">Reference proteome</keyword>
<dbReference type="PROSITE" id="PS00678">
    <property type="entry name" value="WD_REPEATS_1"/>
    <property type="match status" value="1"/>
</dbReference>
<dbReference type="GO" id="GO:0036156">
    <property type="term" value="C:inner dynein arm"/>
    <property type="evidence" value="ECO:0007669"/>
    <property type="project" value="TreeGrafter"/>
</dbReference>
<evidence type="ECO:0000256" key="2">
    <source>
        <dbReference type="ARBA" id="ARBA00022490"/>
    </source>
</evidence>
<keyword evidence="2" id="KW-0963">Cytoplasm</keyword>
<dbReference type="SMART" id="SM00320">
    <property type="entry name" value="WD40"/>
    <property type="match status" value="3"/>
</dbReference>
<dbReference type="InterPro" id="IPR019775">
    <property type="entry name" value="WD40_repeat_CS"/>
</dbReference>
<organism evidence="7 8">
    <name type="scientific">Parthenolecanium corni</name>
    <dbReference type="NCBI Taxonomy" id="536013"/>
    <lineage>
        <taxon>Eukaryota</taxon>
        <taxon>Metazoa</taxon>
        <taxon>Ecdysozoa</taxon>
        <taxon>Arthropoda</taxon>
        <taxon>Hexapoda</taxon>
        <taxon>Insecta</taxon>
        <taxon>Pterygota</taxon>
        <taxon>Neoptera</taxon>
        <taxon>Paraneoptera</taxon>
        <taxon>Hemiptera</taxon>
        <taxon>Sternorrhyncha</taxon>
        <taxon>Coccoidea</taxon>
        <taxon>Coccidae</taxon>
        <taxon>Parthenolecanium</taxon>
    </lineage>
</organism>
<dbReference type="InterPro" id="IPR036322">
    <property type="entry name" value="WD40_repeat_dom_sf"/>
</dbReference>
<feature type="repeat" description="WD" evidence="5">
    <location>
        <begin position="626"/>
        <end position="648"/>
    </location>
</feature>
<dbReference type="AlphaFoldDB" id="A0AAN9TMK8"/>
<accession>A0AAN9TMK8</accession>
<dbReference type="PROSITE" id="PS50082">
    <property type="entry name" value="WD_REPEATS_2"/>
    <property type="match status" value="1"/>
</dbReference>
<keyword evidence="4" id="KW-0677">Repeat</keyword>
<dbReference type="EMBL" id="JBBCAQ010000034">
    <property type="protein sequence ID" value="KAK7579922.1"/>
    <property type="molecule type" value="Genomic_DNA"/>
</dbReference>
<dbReference type="InterPro" id="IPR050687">
    <property type="entry name" value="Dynein_IC"/>
</dbReference>
<evidence type="ECO:0000313" key="7">
    <source>
        <dbReference type="EMBL" id="KAK7579922.1"/>
    </source>
</evidence>
<evidence type="ECO:0000256" key="1">
    <source>
        <dbReference type="ARBA" id="ARBA00004496"/>
    </source>
</evidence>
<evidence type="ECO:0000256" key="6">
    <source>
        <dbReference type="SAM" id="MobiDB-lite"/>
    </source>
</evidence>
<name>A0AAN9TMK8_9HEMI</name>
<protein>
    <recommendedName>
        <fullName evidence="9">WD repeat-containing protein 63</fullName>
    </recommendedName>
</protein>
<evidence type="ECO:0000256" key="3">
    <source>
        <dbReference type="ARBA" id="ARBA00022574"/>
    </source>
</evidence>
<proteinExistence type="predicted"/>
<evidence type="ECO:0008006" key="9">
    <source>
        <dbReference type="Google" id="ProtNLM"/>
    </source>
</evidence>
<dbReference type="InterPro" id="IPR015943">
    <property type="entry name" value="WD40/YVTN_repeat-like_dom_sf"/>
</dbReference>
<dbReference type="Gene3D" id="2.130.10.10">
    <property type="entry name" value="YVTN repeat-like/Quinoprotein amine dehydrogenase"/>
    <property type="match status" value="1"/>
</dbReference>
<dbReference type="PANTHER" id="PTHR12442:SF5">
    <property type="entry name" value="DYNEIN AXONEMAL INTERMEDIATE CHAIN 3"/>
    <property type="match status" value="1"/>
</dbReference>
<feature type="region of interest" description="Disordered" evidence="6">
    <location>
        <begin position="351"/>
        <end position="374"/>
    </location>
</feature>
<dbReference type="GO" id="GO:0045503">
    <property type="term" value="F:dynein light chain binding"/>
    <property type="evidence" value="ECO:0007669"/>
    <property type="project" value="TreeGrafter"/>
</dbReference>
<evidence type="ECO:0000256" key="4">
    <source>
        <dbReference type="ARBA" id="ARBA00022737"/>
    </source>
</evidence>
<dbReference type="InterPro" id="IPR001680">
    <property type="entry name" value="WD40_rpt"/>
</dbReference>
<comment type="caution">
    <text evidence="7">The sequence shown here is derived from an EMBL/GenBank/DDBJ whole genome shotgun (WGS) entry which is preliminary data.</text>
</comment>
<evidence type="ECO:0000313" key="8">
    <source>
        <dbReference type="Proteomes" id="UP001367676"/>
    </source>
</evidence>
<keyword evidence="3 5" id="KW-0853">WD repeat</keyword>
<sequence>MADNLVELPSLSKWPQSPVFKPIDQLSEIYFLDRVWKTVEVTYLQSVLNVVDESAAGFEPCKAILENYIEKNLVIGYNPFSTEARVFLCPTLESVQQLQDKLRALQQEYKARVQHAKVFTPRYWTSLGSEEEVDQERTESTREKISVEWIGCLEKRQTKVGQFIDVDTKDTNNGYEEIIAEDKKQYTLEPKTQLHIGVQVDIKQQDGNSQSDITQHEVEIIQTDLEDTEENINVIQSIESSQKFGQISTFDVPIDSEERLNYFKSFVNIEKRQKIIASVAWHPTRLGFVAIAYIDGTGIDSNENMLHVGNKVHDKTLIPDKESVIHDADVTVNEAIFDILSRQADNHLSDDSDENFLSASENGVESDEESNAGLPRNFKMSDILIYQNLKNHESSETTTEEKIADSLNINQGLISELLTLQRDYQHGDDDDKWSSTSSEETITSEDSRESETGTETTQHSLLNIPLYEDDFSDNSSSEVEEVPYLDTDSFVLIWNCDNDLFPQMKLYNVHEIQIIRFCLINGNYIAGGSSSGQLVLWSLENKFHNPPHKSRLENRNIIREFMENLPLWSTEDDKYPTLHPIVVSECSISHLYPITCLEWLHPSLMVTSTGALVKVKTEENEFSEQIFTSSTDGTIKIWDLKKKRRSLEDLNSSRDLDPHYWTLDLLYNLLVTNPHSDKYWTPIRIFKVFTPSVKYSGPQDDGCYQYEIYVVSALNSKFDMMVAITNEIGEIGVIRWSQKKSDEIVPKKAERCEHVWWGICHDDLITSMSQNYFFPQIILTVGGHIFALWNVEFKTEKERIFPESATFLEKIVQSEEYKEELAQILTKMKFLYEEKYEGKKQEVLTAAQNIVLDDLPVDEIHDKYLT</sequence>
<dbReference type="PANTHER" id="PTHR12442">
    <property type="entry name" value="DYNEIN INTERMEDIATE CHAIN"/>
    <property type="match status" value="1"/>
</dbReference>
<dbReference type="GO" id="GO:0045504">
    <property type="term" value="F:dynein heavy chain binding"/>
    <property type="evidence" value="ECO:0007669"/>
    <property type="project" value="TreeGrafter"/>
</dbReference>
<dbReference type="Proteomes" id="UP001367676">
    <property type="component" value="Unassembled WGS sequence"/>
</dbReference>
<dbReference type="GO" id="GO:0060294">
    <property type="term" value="P:cilium movement involved in cell motility"/>
    <property type="evidence" value="ECO:0007669"/>
    <property type="project" value="TreeGrafter"/>
</dbReference>
<feature type="region of interest" description="Disordered" evidence="6">
    <location>
        <begin position="426"/>
        <end position="459"/>
    </location>
</feature>
<dbReference type="SUPFAM" id="SSF50978">
    <property type="entry name" value="WD40 repeat-like"/>
    <property type="match status" value="1"/>
</dbReference>
<reference evidence="7 8" key="1">
    <citation type="submission" date="2024-03" db="EMBL/GenBank/DDBJ databases">
        <title>Adaptation during the transition from Ophiocordyceps entomopathogen to insect associate is accompanied by gene loss and intensified selection.</title>
        <authorList>
            <person name="Ward C.M."/>
            <person name="Onetto C.A."/>
            <person name="Borneman A.R."/>
        </authorList>
    </citation>
    <scope>NUCLEOTIDE SEQUENCE [LARGE SCALE GENOMIC DNA]</scope>
    <source>
        <strain evidence="7">AWRI1</strain>
        <tissue evidence="7">Single Adult Female</tissue>
    </source>
</reference>
<evidence type="ECO:0000256" key="5">
    <source>
        <dbReference type="PROSITE-ProRule" id="PRU00221"/>
    </source>
</evidence>
<dbReference type="GO" id="GO:0036159">
    <property type="term" value="P:inner dynein arm assembly"/>
    <property type="evidence" value="ECO:0007669"/>
    <property type="project" value="TreeGrafter"/>
</dbReference>
<gene>
    <name evidence="7" type="ORF">V9T40_000551</name>
</gene>
<comment type="subcellular location">
    <subcellularLocation>
        <location evidence="1">Cytoplasm</location>
    </subcellularLocation>
</comment>